<proteinExistence type="predicted"/>
<evidence type="ECO:0008006" key="3">
    <source>
        <dbReference type="Google" id="ProtNLM"/>
    </source>
</evidence>
<name>A0A286ACP3_9SPHI</name>
<reference evidence="2" key="1">
    <citation type="submission" date="2017-09" db="EMBL/GenBank/DDBJ databases">
        <authorList>
            <person name="Varghese N."/>
            <person name="Submissions S."/>
        </authorList>
    </citation>
    <scope>NUCLEOTIDE SEQUENCE [LARGE SCALE GENOMIC DNA]</scope>
    <source>
        <strain evidence="2">CGMCC 1.12803</strain>
    </source>
</reference>
<protein>
    <recommendedName>
        <fullName evidence="3">Lipoprotein</fullName>
    </recommendedName>
</protein>
<dbReference type="OrthoDB" id="1489643at2"/>
<evidence type="ECO:0000313" key="1">
    <source>
        <dbReference type="EMBL" id="SOD19682.1"/>
    </source>
</evidence>
<organism evidence="1 2">
    <name type="scientific">Pedobacter xixiisoli</name>
    <dbReference type="NCBI Taxonomy" id="1476464"/>
    <lineage>
        <taxon>Bacteria</taxon>
        <taxon>Pseudomonadati</taxon>
        <taxon>Bacteroidota</taxon>
        <taxon>Sphingobacteriia</taxon>
        <taxon>Sphingobacteriales</taxon>
        <taxon>Sphingobacteriaceae</taxon>
        <taxon>Pedobacter</taxon>
    </lineage>
</organism>
<evidence type="ECO:0000313" key="2">
    <source>
        <dbReference type="Proteomes" id="UP000219281"/>
    </source>
</evidence>
<dbReference type="EMBL" id="OCMT01000004">
    <property type="protein sequence ID" value="SOD19682.1"/>
    <property type="molecule type" value="Genomic_DNA"/>
</dbReference>
<dbReference type="AlphaFoldDB" id="A0A286ACP3"/>
<dbReference type="RefSeq" id="WP_097133207.1">
    <property type="nucleotide sequence ID" value="NZ_OCMT01000004.1"/>
</dbReference>
<dbReference type="PROSITE" id="PS51257">
    <property type="entry name" value="PROKAR_LIPOPROTEIN"/>
    <property type="match status" value="1"/>
</dbReference>
<gene>
    <name evidence="1" type="ORF">SAMN06297358_3387</name>
</gene>
<dbReference type="Proteomes" id="UP000219281">
    <property type="component" value="Unassembled WGS sequence"/>
</dbReference>
<keyword evidence="2" id="KW-1185">Reference proteome</keyword>
<sequence>MKTISRLRYFLYLSILFVGCTTGKNALQKGDYDAAVSKAVDRLKSSPQNKEALEVLPVAFDLAIKTHLRKIDEAKVSADALKWESILYRYQRINQLSDEVNACPSCLRLVPNPPKYVKEYEDSRYQAAEARYVLGERALRENNRQSAKAAYNHFVKAESLYPSLKGIKDKIEDAYWAAVLKVVVQPAIINSNTYRLSNDYFQQQITNYLATYRGNTFVRFYTEAEANKQKLRADQLVELHFDDFIVGQTYVKERVEKLRRDSVVIGEDRRGNKVYGSVTATYSIFEKQVSSSGLLNFAVVDLNTNKLLQNRKLAGTYVWVDSWASFKGDERALDKQQFALTRKREMMPPPPGNLFVEFTKPIYAQLVDNITSFYSRY</sequence>
<accession>A0A286ACP3</accession>